<evidence type="ECO:0000259" key="12">
    <source>
        <dbReference type="Pfam" id="PF04695"/>
    </source>
</evidence>
<keyword evidence="16" id="KW-1185">Reference proteome</keyword>
<proteinExistence type="inferred from homology"/>
<evidence type="ECO:0000256" key="4">
    <source>
        <dbReference type="ARBA" id="ARBA00023010"/>
    </source>
</evidence>
<feature type="domain" description="Peroxisomal membrane protein PEX14-like KPWE" evidence="14">
    <location>
        <begin position="678"/>
        <end position="725"/>
    </location>
</feature>
<feature type="compositionally biased region" description="Gly residues" evidence="11">
    <location>
        <begin position="740"/>
        <end position="749"/>
    </location>
</feature>
<dbReference type="EMBL" id="FN649742">
    <property type="protein sequence ID" value="CBJ27246.1"/>
    <property type="molecule type" value="Genomic_DNA"/>
</dbReference>
<organism evidence="15 16">
    <name type="scientific">Ectocarpus siliculosus</name>
    <name type="common">Brown alga</name>
    <name type="synonym">Conferva siliculosa</name>
    <dbReference type="NCBI Taxonomy" id="2880"/>
    <lineage>
        <taxon>Eukaryota</taxon>
        <taxon>Sar</taxon>
        <taxon>Stramenopiles</taxon>
        <taxon>Ochrophyta</taxon>
        <taxon>PX clade</taxon>
        <taxon>Phaeophyceae</taxon>
        <taxon>Ectocarpales</taxon>
        <taxon>Ectocarpaceae</taxon>
        <taxon>Ectocarpus</taxon>
    </lineage>
</organism>
<dbReference type="Pfam" id="PF04695">
    <property type="entry name" value="Pex14_N"/>
    <property type="match status" value="1"/>
</dbReference>
<evidence type="ECO:0000256" key="2">
    <source>
        <dbReference type="ARBA" id="ARBA00022448"/>
    </source>
</evidence>
<dbReference type="GO" id="GO:1990429">
    <property type="term" value="C:peroxisomal importomer complex"/>
    <property type="evidence" value="ECO:0007669"/>
    <property type="project" value="TreeGrafter"/>
</dbReference>
<feature type="region of interest" description="Disordered" evidence="11">
    <location>
        <begin position="709"/>
        <end position="768"/>
    </location>
</feature>
<dbReference type="InterPro" id="IPR025655">
    <property type="entry name" value="PEX14"/>
</dbReference>
<keyword evidence="3 10" id="KW-0653">Protein transport</keyword>
<feature type="compositionally biased region" description="Gly residues" evidence="11">
    <location>
        <begin position="317"/>
        <end position="326"/>
    </location>
</feature>
<comment type="function">
    <text evidence="10">Component of the PEX13-PEX14 docking complex, a translocon channel that specifically mediates the import of peroxisomal cargo proteins bound to PEX5 receptor. The PEX13-PEX14 docking complex forms a large import pore which can be opened to a diameter of about 9 nm. Mechanistically, PEX5 receptor along with cargo proteins associates with the PEX14 subunit of the PEX13-PEX14 docking complex in the cytosol, leading to the insertion of the receptor into the organelle membrane with the concomitant translocation of the cargo into the peroxisome matrix.</text>
</comment>
<dbReference type="EMBL" id="FN648852">
    <property type="protein sequence ID" value="CBJ27246.1"/>
    <property type="molecule type" value="Genomic_DNA"/>
</dbReference>
<reference evidence="15 16" key="1">
    <citation type="journal article" date="2010" name="Nature">
        <title>The Ectocarpus genome and the independent evolution of multicellularity in brown algae.</title>
        <authorList>
            <person name="Cock J.M."/>
            <person name="Sterck L."/>
            <person name="Rouze P."/>
            <person name="Scornet D."/>
            <person name="Allen A.E."/>
            <person name="Amoutzias G."/>
            <person name="Anthouard V."/>
            <person name="Artiguenave F."/>
            <person name="Aury J.M."/>
            <person name="Badger J.H."/>
            <person name="Beszteri B."/>
            <person name="Billiau K."/>
            <person name="Bonnet E."/>
            <person name="Bothwell J.H."/>
            <person name="Bowler C."/>
            <person name="Boyen C."/>
            <person name="Brownlee C."/>
            <person name="Carrano C.J."/>
            <person name="Charrier B."/>
            <person name="Cho G.Y."/>
            <person name="Coelho S.M."/>
            <person name="Collen J."/>
            <person name="Corre E."/>
            <person name="Da Silva C."/>
            <person name="Delage L."/>
            <person name="Delaroque N."/>
            <person name="Dittami S.M."/>
            <person name="Doulbeau S."/>
            <person name="Elias M."/>
            <person name="Farnham G."/>
            <person name="Gachon C.M."/>
            <person name="Gschloessl B."/>
            <person name="Heesch S."/>
            <person name="Jabbari K."/>
            <person name="Jubin C."/>
            <person name="Kawai H."/>
            <person name="Kimura K."/>
            <person name="Kloareg B."/>
            <person name="Kupper F.C."/>
            <person name="Lang D."/>
            <person name="Le Bail A."/>
            <person name="Leblanc C."/>
            <person name="Lerouge P."/>
            <person name="Lohr M."/>
            <person name="Lopez P.J."/>
            <person name="Martens C."/>
            <person name="Maumus F."/>
            <person name="Michel G."/>
            <person name="Miranda-Saavedra D."/>
            <person name="Morales J."/>
            <person name="Moreau H."/>
            <person name="Motomura T."/>
            <person name="Nagasato C."/>
            <person name="Napoli C.A."/>
            <person name="Nelson D.R."/>
            <person name="Nyvall-Collen P."/>
            <person name="Peters A.F."/>
            <person name="Pommier C."/>
            <person name="Potin P."/>
            <person name="Poulain J."/>
            <person name="Quesneville H."/>
            <person name="Read B."/>
            <person name="Rensing S.A."/>
            <person name="Ritter A."/>
            <person name="Rousvoal S."/>
            <person name="Samanta M."/>
            <person name="Samson G."/>
            <person name="Schroeder D.C."/>
            <person name="Segurens B."/>
            <person name="Strittmatter M."/>
            <person name="Tonon T."/>
            <person name="Tregear J.W."/>
            <person name="Valentin K."/>
            <person name="von Dassow P."/>
            <person name="Yamagishi T."/>
            <person name="Van de Peer Y."/>
            <person name="Wincker P."/>
        </authorList>
    </citation>
    <scope>NUCLEOTIDE SEQUENCE [LARGE SCALE GENOMIC DNA]</scope>
    <source>
        <strain evidence="16">Ec32 / CCAP1310/4</strain>
    </source>
</reference>
<comment type="subcellular location">
    <subcellularLocation>
        <location evidence="9 10">Peroxisome membrane</location>
    </subcellularLocation>
</comment>
<dbReference type="InterPro" id="IPR036339">
    <property type="entry name" value="PUB-like_dom_sf"/>
</dbReference>
<feature type="region of interest" description="Disordered" evidence="11">
    <location>
        <begin position="623"/>
        <end position="644"/>
    </location>
</feature>
<keyword evidence="5 10" id="KW-0472">Membrane</keyword>
<evidence type="ECO:0000256" key="1">
    <source>
        <dbReference type="ARBA" id="ARBA00005443"/>
    </source>
</evidence>
<name>D7G592_ECTSI</name>
<dbReference type="InterPro" id="IPR040554">
    <property type="entry name" value="KPWE_PEX14_dom"/>
</dbReference>
<keyword evidence="2 10" id="KW-0813">Transport</keyword>
<evidence type="ECO:0000259" key="13">
    <source>
        <dbReference type="Pfam" id="PF09409"/>
    </source>
</evidence>
<evidence type="ECO:0000256" key="8">
    <source>
        <dbReference type="ARBA" id="ARBA00029691"/>
    </source>
</evidence>
<evidence type="ECO:0000313" key="15">
    <source>
        <dbReference type="EMBL" id="CBJ27246.1"/>
    </source>
</evidence>
<evidence type="ECO:0000259" key="14">
    <source>
        <dbReference type="Pfam" id="PF17733"/>
    </source>
</evidence>
<dbReference type="GO" id="GO:0005102">
    <property type="term" value="F:signaling receptor binding"/>
    <property type="evidence" value="ECO:0007669"/>
    <property type="project" value="TreeGrafter"/>
</dbReference>
<evidence type="ECO:0000256" key="11">
    <source>
        <dbReference type="SAM" id="MobiDB-lite"/>
    </source>
</evidence>
<dbReference type="InParanoid" id="D7G592"/>
<dbReference type="InterPro" id="IPR018997">
    <property type="entry name" value="PUB_domain"/>
</dbReference>
<feature type="region of interest" description="Disordered" evidence="11">
    <location>
        <begin position="190"/>
        <end position="210"/>
    </location>
</feature>
<dbReference type="eggNOG" id="KOG2629">
    <property type="taxonomic scope" value="Eukaryota"/>
</dbReference>
<dbReference type="PANTHER" id="PTHR23058">
    <property type="entry name" value="PEROXISOMAL MEMBRANE PROTEIN PEX14"/>
    <property type="match status" value="1"/>
</dbReference>
<dbReference type="Pfam" id="PF17733">
    <property type="entry name" value="KPWE_dom"/>
    <property type="match status" value="1"/>
</dbReference>
<feature type="region of interest" description="Disordered" evidence="11">
    <location>
        <begin position="45"/>
        <end position="74"/>
    </location>
</feature>
<evidence type="ECO:0000256" key="6">
    <source>
        <dbReference type="ARBA" id="ARBA00023140"/>
    </source>
</evidence>
<dbReference type="Pfam" id="PF09409">
    <property type="entry name" value="PUB"/>
    <property type="match status" value="1"/>
</dbReference>
<dbReference type="InterPro" id="IPR036388">
    <property type="entry name" value="WH-like_DNA-bd_sf"/>
</dbReference>
<protein>
    <recommendedName>
        <fullName evidence="7 10">Peroxisomal membrane protein PEX14</fullName>
    </recommendedName>
    <alternativeName>
        <fullName evidence="8 10">Peroxin-14</fullName>
    </alternativeName>
</protein>
<sequence length="768" mass="76207">MREDQIVNGVNFLVHPKAKTAPLSQRISFLENKGLTAEEISAALSRAEGGEDSNGSATAGGNSGLSSTSASSSGSSAFPAEASIPLWRQVAVPGVLAMGAVGALGTYYAASRSEGGGPSQSGASSQAAAAAAGRIPNSAGATEATTYGGVGRSEPRGADAAAENSAYAERAYEQGRLTRSETLEDGMAFLPFDGSEQAPPGTSPGESPLAGEFRRLTETMEQQTGHLVEAVEAMKALASRAEQDSSSLLAARVGSHTSELRAELGTIKQLLLLQAGVEGGGAGTKSMRAISSVGAADAGEASRKATTDQSDMSAGVIGAGGGGEGAGSRSAEGLKGGADEQANGASVSGGLPVRDPEEDMAQEAADKAAAEAAALAATEGRKATARAALAALVADNSAQAAKDGMAMLRMLVANLVNQPNVPRYRRIATSNDNFKKRLLPLEGHRAMMEAVGFKPKGSLWEWTWHEDSTPSASSNNKAVLEDIVKAIDAVARPNGPPLSTASAATVVPPAATVAAPAAASAAAALTPPAPPPATNVTAGWSTRSSGDHGGGGTAVSEANGGARGSSRPSLVSDSGAVGAAGDGDAVKGSDGRPSSRGGGGSAPALGTRNDVLAAAAQVNGVGGDAGGASSRIAQGDEAPSAAEPVAAAAAESRGKGTVGTKENDLVVEAVEATERGAPPASIAEVAAAIQRGDEPPGIRVVEDRLSDSAPSFAVSSRPSPPKPWEVLSSPEDANGDGIEGRVGTGGAHGYRGHGEERSRPQHAVSIGP</sequence>
<evidence type="ECO:0000256" key="10">
    <source>
        <dbReference type="RuleBase" id="RU367032"/>
    </source>
</evidence>
<dbReference type="Gene3D" id="1.20.58.2190">
    <property type="match status" value="1"/>
</dbReference>
<feature type="region of interest" description="Disordered" evidence="11">
    <location>
        <begin position="139"/>
        <end position="166"/>
    </location>
</feature>
<keyword evidence="4" id="KW-0811">Translocation</keyword>
<dbReference type="STRING" id="2880.D7G592"/>
<comment type="similarity">
    <text evidence="1 10">Belongs to the peroxin-14 family.</text>
</comment>
<dbReference type="GO" id="GO:0016560">
    <property type="term" value="P:protein import into peroxisome matrix, docking"/>
    <property type="evidence" value="ECO:0007669"/>
    <property type="project" value="UniProtKB-UniRule"/>
</dbReference>
<feature type="compositionally biased region" description="Low complexity" evidence="11">
    <location>
        <begin position="571"/>
        <end position="583"/>
    </location>
</feature>
<dbReference type="AlphaFoldDB" id="D7G592"/>
<gene>
    <name evidence="15" type="ORF">Esi_0063_0064</name>
</gene>
<evidence type="ECO:0000256" key="5">
    <source>
        <dbReference type="ARBA" id="ARBA00023136"/>
    </source>
</evidence>
<feature type="domain" description="PUB" evidence="13">
    <location>
        <begin position="399"/>
        <end position="458"/>
    </location>
</feature>
<feature type="compositionally biased region" description="Low complexity" evidence="11">
    <location>
        <begin position="53"/>
        <end position="74"/>
    </location>
</feature>
<dbReference type="OrthoDB" id="417891at2759"/>
<dbReference type="Proteomes" id="UP000002630">
    <property type="component" value="Linkage Group LG17"/>
</dbReference>
<dbReference type="GO" id="GO:0005778">
    <property type="term" value="C:peroxisomal membrane"/>
    <property type="evidence" value="ECO:0007669"/>
    <property type="project" value="UniProtKB-SubCell"/>
</dbReference>
<feature type="region of interest" description="Disordered" evidence="11">
    <location>
        <begin position="295"/>
        <end position="355"/>
    </location>
</feature>
<accession>D7G592</accession>
<dbReference type="CDD" id="cd09212">
    <property type="entry name" value="PUB"/>
    <property type="match status" value="1"/>
</dbReference>
<dbReference type="SUPFAM" id="SSF143503">
    <property type="entry name" value="PUG domain-like"/>
    <property type="match status" value="1"/>
</dbReference>
<dbReference type="PANTHER" id="PTHR23058:SF0">
    <property type="entry name" value="PEROXISOMAL MEMBRANE PROTEIN PEX14"/>
    <property type="match status" value="1"/>
</dbReference>
<dbReference type="Gene3D" id="1.10.10.10">
    <property type="entry name" value="Winged helix-like DNA-binding domain superfamily/Winged helix DNA-binding domain"/>
    <property type="match status" value="1"/>
</dbReference>
<feature type="domain" description="Peroxisome membrane anchor protein Pex14p N-terminal" evidence="12">
    <location>
        <begin position="2"/>
        <end position="46"/>
    </location>
</feature>
<evidence type="ECO:0000313" key="16">
    <source>
        <dbReference type="Proteomes" id="UP000002630"/>
    </source>
</evidence>
<evidence type="ECO:0000256" key="7">
    <source>
        <dbReference type="ARBA" id="ARBA00029502"/>
    </source>
</evidence>
<evidence type="ECO:0000256" key="3">
    <source>
        <dbReference type="ARBA" id="ARBA00022927"/>
    </source>
</evidence>
<evidence type="ECO:0000256" key="9">
    <source>
        <dbReference type="ARBA" id="ARBA00046271"/>
    </source>
</evidence>
<dbReference type="InterPro" id="IPR006785">
    <property type="entry name" value="Pex14_N"/>
</dbReference>
<keyword evidence="6 10" id="KW-0576">Peroxisome</keyword>
<feature type="region of interest" description="Disordered" evidence="11">
    <location>
        <begin position="524"/>
        <end position="606"/>
    </location>
</feature>